<dbReference type="AlphaFoldDB" id="B3XQ23"/>
<organism evidence="1 2">
    <name type="scientific">Limosilactobacillus reuteri subsp. rodentium (strain DSM 17509 / CIP 109821 / 100-23)</name>
    <name type="common">Lactobacillus reuteri</name>
    <dbReference type="NCBI Taxonomy" id="349123"/>
    <lineage>
        <taxon>Bacteria</taxon>
        <taxon>Bacillati</taxon>
        <taxon>Bacillota</taxon>
        <taxon>Bacilli</taxon>
        <taxon>Lactobacillales</taxon>
        <taxon>Lactobacillaceae</taxon>
        <taxon>Limosilactobacillus</taxon>
    </lineage>
</organism>
<dbReference type="RefSeq" id="WP_003665984.1">
    <property type="nucleotide sequence ID" value="NZ_AAPZ02000002.1"/>
</dbReference>
<dbReference type="EMBL" id="AAPZ02000002">
    <property type="protein sequence ID" value="EDX41624.1"/>
    <property type="molecule type" value="Genomic_DNA"/>
</dbReference>
<dbReference type="SUPFAM" id="SSF55874">
    <property type="entry name" value="ATPase domain of HSP90 chaperone/DNA topoisomerase II/histidine kinase"/>
    <property type="match status" value="1"/>
</dbReference>
<gene>
    <name evidence="1" type="ORF">Lreu23DRAFT_3135</name>
</gene>
<proteinExistence type="predicted"/>
<dbReference type="Gene3D" id="3.30.565.10">
    <property type="entry name" value="Histidine kinase-like ATPase, C-terminal domain"/>
    <property type="match status" value="1"/>
</dbReference>
<evidence type="ECO:0000313" key="1">
    <source>
        <dbReference type="EMBL" id="EDX41624.1"/>
    </source>
</evidence>
<dbReference type="PATRIC" id="fig|349123.13.peg.138"/>
<sequence>MTNYNKRILLINIEIPSIENNDTGLTEIVKLHRKIRGKASVLDPHTEGIRFVFNKCTIFSSSGIAYLGAISTQLKHKGINVYYNFKSISSNVLAFFKETGFLQKNFHRHFSKDKIPSTSINFENFVGNLETDEFVSEKIVNYIQSKWLSDNNISIMPQLKEDLSSKMFELFANALEHSKSSLGCFCCGNNFNEKEDQQLTLTIIDLGVGIVNSVKTYFKNRGETISSEYAAKWAFTSGKTTRVDQTGGLGLALVEDFLNVSNGEMKILCNDTKLDIYGNNKKYSFMPIKFSGTIIKISMRPSKHGIYGYKNEFEGK</sequence>
<evidence type="ECO:0000313" key="2">
    <source>
        <dbReference type="Proteomes" id="UP000003853"/>
    </source>
</evidence>
<accession>B3XQ23</accession>
<dbReference type="InterPro" id="IPR036890">
    <property type="entry name" value="HATPase_C_sf"/>
</dbReference>
<reference evidence="2" key="1">
    <citation type="submission" date="2008-06" db="EMBL/GenBank/DDBJ databases">
        <title>Permanent draft sequence of Lactobacillus reuteri 100-23.</title>
        <authorList>
            <consortium name="US DOE Joint Genome Institute"/>
            <person name="Copeland A."/>
            <person name="Lucas S."/>
            <person name="Lapidus A."/>
            <person name="Barry K."/>
            <person name="Detter J.C."/>
            <person name="Glavina del Rio T."/>
            <person name="Hammon N."/>
            <person name="Israni S."/>
            <person name="Dalin E."/>
            <person name="Tice H."/>
            <person name="Pitluck S."/>
            <person name="Sun H."/>
            <person name="Schmutz J."/>
            <person name="Larimer F."/>
            <person name="Land M."/>
            <person name="Hauser L."/>
            <person name="Walter J."/>
            <person name="Heng N.C.K."/>
            <person name="Tannock G.W."/>
            <person name="Richardson P."/>
        </authorList>
    </citation>
    <scope>NUCLEOTIDE SEQUENCE [LARGE SCALE GENOMIC DNA]</scope>
    <source>
        <strain evidence="2">DSM 17509 / CIP 109821 / 100-23</strain>
    </source>
</reference>
<comment type="caution">
    <text evidence="1">The sequence shown here is derived from an EMBL/GenBank/DDBJ whole genome shotgun (WGS) entry which is preliminary data.</text>
</comment>
<name>B3XQ23_LIMR1</name>
<dbReference type="eggNOG" id="COG2172">
    <property type="taxonomic scope" value="Bacteria"/>
</dbReference>
<protein>
    <submittedName>
        <fullName evidence="1">Uncharacterized protein</fullName>
    </submittedName>
</protein>
<dbReference type="Proteomes" id="UP000003853">
    <property type="component" value="Unassembled WGS sequence"/>
</dbReference>